<organism evidence="4 5">
    <name type="scientific">Agrococcus casei LMG 22410</name>
    <dbReference type="NCBI Taxonomy" id="1255656"/>
    <lineage>
        <taxon>Bacteria</taxon>
        <taxon>Bacillati</taxon>
        <taxon>Actinomycetota</taxon>
        <taxon>Actinomycetes</taxon>
        <taxon>Micrococcales</taxon>
        <taxon>Microbacteriaceae</taxon>
        <taxon>Agrococcus</taxon>
    </lineage>
</organism>
<evidence type="ECO:0000259" key="3">
    <source>
        <dbReference type="Pfam" id="PF08751"/>
    </source>
</evidence>
<evidence type="ECO:0000313" key="4">
    <source>
        <dbReference type="EMBL" id="SJM50678.1"/>
    </source>
</evidence>
<dbReference type="Pfam" id="PF08751">
    <property type="entry name" value="TrwC"/>
    <property type="match status" value="1"/>
</dbReference>
<accession>A0A1R4F426</accession>
<dbReference type="Proteomes" id="UP000195787">
    <property type="component" value="Unassembled WGS sequence"/>
</dbReference>
<keyword evidence="5" id="KW-1185">Reference proteome</keyword>
<feature type="domain" description="TrwC relaxase" evidence="3">
    <location>
        <begin position="14"/>
        <end position="306"/>
    </location>
</feature>
<keyword evidence="1" id="KW-0175">Coiled coil</keyword>
<dbReference type="GeneID" id="303172066"/>
<dbReference type="SUPFAM" id="SSF55464">
    <property type="entry name" value="Origin of replication-binding domain, RBD-like"/>
    <property type="match status" value="1"/>
</dbReference>
<gene>
    <name evidence="4" type="ORF">CZ674_02475</name>
</gene>
<dbReference type="NCBIfam" id="NF041492">
    <property type="entry name" value="MobF"/>
    <property type="match status" value="1"/>
</dbReference>
<dbReference type="InterPro" id="IPR014862">
    <property type="entry name" value="TrwC"/>
</dbReference>
<evidence type="ECO:0000256" key="2">
    <source>
        <dbReference type="SAM" id="MobiDB-lite"/>
    </source>
</evidence>
<feature type="coiled-coil region" evidence="1">
    <location>
        <begin position="872"/>
        <end position="899"/>
    </location>
</feature>
<feature type="compositionally biased region" description="Low complexity" evidence="2">
    <location>
        <begin position="1115"/>
        <end position="1132"/>
    </location>
</feature>
<dbReference type="Pfam" id="PF13604">
    <property type="entry name" value="AAA_30"/>
    <property type="match status" value="1"/>
</dbReference>
<proteinExistence type="predicted"/>
<dbReference type="SUPFAM" id="SSF52540">
    <property type="entry name" value="P-loop containing nucleoside triphosphate hydrolases"/>
    <property type="match status" value="2"/>
</dbReference>
<protein>
    <submittedName>
        <fullName evidence="4">TraA-like protein</fullName>
    </submittedName>
</protein>
<evidence type="ECO:0000256" key="1">
    <source>
        <dbReference type="SAM" id="Coils"/>
    </source>
</evidence>
<name>A0A1R4F426_9MICO</name>
<dbReference type="RefSeq" id="WP_086990937.1">
    <property type="nucleotide sequence ID" value="NZ_FUHU01000014.1"/>
</dbReference>
<dbReference type="Gene3D" id="3.40.50.300">
    <property type="entry name" value="P-loop containing nucleotide triphosphate hydrolases"/>
    <property type="match status" value="2"/>
</dbReference>
<feature type="region of interest" description="Disordered" evidence="2">
    <location>
        <begin position="1112"/>
        <end position="1154"/>
    </location>
</feature>
<dbReference type="OrthoDB" id="4524286at2"/>
<sequence>MKGGITLFRGVGSAARRYLESDRATADDYYLEAGTALANFTITDAAGEVIDARALDADEYAAWVDWTDPTTGLSMGTPREAGGGKRGSPRFAEMVINAPKSLSIAAALHPEVSEALDAAQTDAAAEIRRWLAQNSTTRVGPRGAQEVVPVESLQTVAVSHRTSRAGDPHRHIHLQIGTRVVAAGKWRALDTGALFKQQGAIRALGTAVMAAHPQLAQVLEVHGLTLDPVTGEVVELQPFNQVMSKRARQVERNLDKLEHEWERTHPGETAGPVVQARLLHKAWAHERPSKKPSVLATETGWRVELADAGYVPDALMKAAQHPTVRLDDLSIQEVASRALDRCAAASSAWTPHTIREHVTRITTEYGISASPVEMREFVHLATRLAVSDCFSILPEHAARPDHVAHLTSVRVAEAEARLRDLLTAATPEQGVQPPDVAALSCAQGLDADQLQAAAAIASTDPLVIVEGAAGSGKTTMLRPAIDTATAQGRRARVVAPTKKAAQVAGEALGIPADSAAALVHAHGFRWNADGVWTRLAIGDTDPDSGRTYDGPPENARLAHGERVVVDEAGMLDQDTAIALLTVAAEAGVTVALVGDRAQLPAVGRGGVLDIAAQIRGTTFDMTGPHRFTDPAYADLTLQLRDGADPAVLFDRLQEMGLVHLHDNDDALYEHIAATAAPGDAVTVATNEEARELNARIQTARLERGELDHTRTVVGSDGLDIRAGDVIQARKNDSGIGVANRQTFTVQHVTDDGTVYAVENGTDRRRQQTVRLPAEYVEAHAHLAYASTAYGVQGTTTDTSHTVLAEGLDGAGTYVGMTRGRGNNTLHVIATNPDDAREQFVQAVERDRADRGLDAATQDAREAVSGLITNGPVEFVNAERKRLADAITHAQQQAEKWERVAAAFQTQRHTHATERETQSALITAAEEFARQVREETVTPLIAEAASDGQAFLTAQQAAWDAERTYQHAGRLRRRGAARTRDNAHWTRRTIENMLRERWDTTPNTPDGLEAWAENVAQNRANRLPAAVDAERQAADAHTTANQTANRHLAEMRNLRERIYGPEGRYPDGGPERRAEQWTVHADTLRRTLADIEAVSTKQAVQFIQQQHAETEEKRAAAAAAAAAEQARAQRAEQITVPDQAPSQRSGQRTERGIGY</sequence>
<dbReference type="Gene3D" id="2.30.30.940">
    <property type="match status" value="1"/>
</dbReference>
<dbReference type="EMBL" id="FUHU01000014">
    <property type="protein sequence ID" value="SJM50678.1"/>
    <property type="molecule type" value="Genomic_DNA"/>
</dbReference>
<dbReference type="InterPro" id="IPR027417">
    <property type="entry name" value="P-loop_NTPase"/>
</dbReference>
<evidence type="ECO:0000313" key="5">
    <source>
        <dbReference type="Proteomes" id="UP000195787"/>
    </source>
</evidence>
<dbReference type="AlphaFoldDB" id="A0A1R4F426"/>
<reference evidence="4 5" key="1">
    <citation type="submission" date="2017-02" db="EMBL/GenBank/DDBJ databases">
        <authorList>
            <person name="Peterson S.W."/>
        </authorList>
    </citation>
    <scope>NUCLEOTIDE SEQUENCE [LARGE SCALE GENOMIC DNA]</scope>
    <source>
        <strain evidence="4 5">LMG 22410</strain>
    </source>
</reference>